<dbReference type="AlphaFoldDB" id="A0AAF0UGZ9"/>
<name>A0AAF0UGZ9_SOLVR</name>
<protein>
    <submittedName>
        <fullName evidence="1">Uncharacterized protein</fullName>
    </submittedName>
</protein>
<reference evidence="1" key="1">
    <citation type="submission" date="2023-08" db="EMBL/GenBank/DDBJ databases">
        <title>A de novo genome assembly of Solanum verrucosum Schlechtendal, a Mexican diploid species geographically isolated from the other diploid A-genome species in potato relatives.</title>
        <authorList>
            <person name="Hosaka K."/>
        </authorList>
    </citation>
    <scope>NUCLEOTIDE SEQUENCE</scope>
    <source>
        <tissue evidence="1">Young leaves</tissue>
    </source>
</reference>
<keyword evidence="2" id="KW-1185">Reference proteome</keyword>
<accession>A0AAF0UGZ9</accession>
<sequence>MQSVIRPLTWFIALLLLSSPF</sequence>
<gene>
    <name evidence="1" type="ORF">MTR67_038955</name>
</gene>
<dbReference type="Proteomes" id="UP001234989">
    <property type="component" value="Chromosome 9"/>
</dbReference>
<proteinExistence type="predicted"/>
<evidence type="ECO:0000313" key="2">
    <source>
        <dbReference type="Proteomes" id="UP001234989"/>
    </source>
</evidence>
<dbReference type="EMBL" id="CP133620">
    <property type="protein sequence ID" value="WMV45570.1"/>
    <property type="molecule type" value="Genomic_DNA"/>
</dbReference>
<organism evidence="1 2">
    <name type="scientific">Solanum verrucosum</name>
    <dbReference type="NCBI Taxonomy" id="315347"/>
    <lineage>
        <taxon>Eukaryota</taxon>
        <taxon>Viridiplantae</taxon>
        <taxon>Streptophyta</taxon>
        <taxon>Embryophyta</taxon>
        <taxon>Tracheophyta</taxon>
        <taxon>Spermatophyta</taxon>
        <taxon>Magnoliopsida</taxon>
        <taxon>eudicotyledons</taxon>
        <taxon>Gunneridae</taxon>
        <taxon>Pentapetalae</taxon>
        <taxon>asterids</taxon>
        <taxon>lamiids</taxon>
        <taxon>Solanales</taxon>
        <taxon>Solanaceae</taxon>
        <taxon>Solanoideae</taxon>
        <taxon>Solaneae</taxon>
        <taxon>Solanum</taxon>
    </lineage>
</organism>
<evidence type="ECO:0000313" key="1">
    <source>
        <dbReference type="EMBL" id="WMV45570.1"/>
    </source>
</evidence>